<feature type="region of interest" description="Disordered" evidence="4">
    <location>
        <begin position="1"/>
        <end position="39"/>
    </location>
</feature>
<feature type="compositionally biased region" description="Acidic residues" evidence="4">
    <location>
        <begin position="11"/>
        <end position="21"/>
    </location>
</feature>
<evidence type="ECO:0000259" key="5">
    <source>
        <dbReference type="Pfam" id="PF02357"/>
    </source>
</evidence>
<reference evidence="6" key="1">
    <citation type="journal article" date="2015" name="Nature">
        <title>Complex archaea that bridge the gap between prokaryotes and eukaryotes.</title>
        <authorList>
            <person name="Spang A."/>
            <person name="Saw J.H."/>
            <person name="Jorgensen S.L."/>
            <person name="Zaremba-Niedzwiedzka K."/>
            <person name="Martijn J."/>
            <person name="Lind A.E."/>
            <person name="van Eijk R."/>
            <person name="Schleper C."/>
            <person name="Guy L."/>
            <person name="Ettema T.J."/>
        </authorList>
    </citation>
    <scope>NUCLEOTIDE SEQUENCE</scope>
</reference>
<evidence type="ECO:0000256" key="4">
    <source>
        <dbReference type="SAM" id="MobiDB-lite"/>
    </source>
</evidence>
<evidence type="ECO:0000256" key="1">
    <source>
        <dbReference type="ARBA" id="ARBA00022814"/>
    </source>
</evidence>
<dbReference type="EMBL" id="LAZR01030202">
    <property type="protein sequence ID" value="KKL57325.1"/>
    <property type="molecule type" value="Genomic_DNA"/>
</dbReference>
<dbReference type="Gene3D" id="3.30.70.940">
    <property type="entry name" value="NusG, N-terminal domain"/>
    <property type="match status" value="1"/>
</dbReference>
<dbReference type="InterPro" id="IPR006645">
    <property type="entry name" value="NGN-like_dom"/>
</dbReference>
<dbReference type="PANTHER" id="PTHR30265:SF2">
    <property type="entry name" value="TRANSCRIPTION TERMINATION_ANTITERMINATION PROTEIN NUSG"/>
    <property type="match status" value="1"/>
</dbReference>
<organism evidence="6">
    <name type="scientific">marine sediment metagenome</name>
    <dbReference type="NCBI Taxonomy" id="412755"/>
    <lineage>
        <taxon>unclassified sequences</taxon>
        <taxon>metagenomes</taxon>
        <taxon>ecological metagenomes</taxon>
    </lineage>
</organism>
<dbReference type="Pfam" id="PF02357">
    <property type="entry name" value="NusG"/>
    <property type="match status" value="1"/>
</dbReference>
<dbReference type="InterPro" id="IPR043425">
    <property type="entry name" value="NusG-like"/>
</dbReference>
<feature type="non-terminal residue" evidence="6">
    <location>
        <position position="100"/>
    </location>
</feature>
<dbReference type="AlphaFoldDB" id="A0A0F9FJA8"/>
<keyword evidence="2" id="KW-0805">Transcription regulation</keyword>
<proteinExistence type="predicted"/>
<gene>
    <name evidence="6" type="ORF">LCGC14_2236510</name>
</gene>
<keyword evidence="3" id="KW-0804">Transcription</keyword>
<dbReference type="GO" id="GO:0006354">
    <property type="term" value="P:DNA-templated transcription elongation"/>
    <property type="evidence" value="ECO:0007669"/>
    <property type="project" value="InterPro"/>
</dbReference>
<evidence type="ECO:0000256" key="2">
    <source>
        <dbReference type="ARBA" id="ARBA00023015"/>
    </source>
</evidence>
<feature type="domain" description="NusG-like N-terminal" evidence="5">
    <location>
        <begin position="48"/>
        <end position="98"/>
    </location>
</feature>
<dbReference type="GO" id="GO:0031564">
    <property type="term" value="P:transcription antitermination"/>
    <property type="evidence" value="ECO:0007669"/>
    <property type="project" value="UniProtKB-KW"/>
</dbReference>
<sequence>MARRKKSAESAPEESPIEDTSELQAEAAEESEQRPVITDEEMFRPGRAWYVIHTYSGYEDKAQANLEQRIKSMDAEDLIYHVVVPSVDEIEIRDGARRTV</sequence>
<evidence type="ECO:0000256" key="3">
    <source>
        <dbReference type="ARBA" id="ARBA00023163"/>
    </source>
</evidence>
<accession>A0A0F9FJA8</accession>
<evidence type="ECO:0000313" key="6">
    <source>
        <dbReference type="EMBL" id="KKL57325.1"/>
    </source>
</evidence>
<dbReference type="SUPFAM" id="SSF82679">
    <property type="entry name" value="N-utilization substance G protein NusG, N-terminal domain"/>
    <property type="match status" value="1"/>
</dbReference>
<dbReference type="GO" id="GO:0005829">
    <property type="term" value="C:cytosol"/>
    <property type="evidence" value="ECO:0007669"/>
    <property type="project" value="TreeGrafter"/>
</dbReference>
<dbReference type="InterPro" id="IPR036735">
    <property type="entry name" value="NGN_dom_sf"/>
</dbReference>
<name>A0A0F9FJA8_9ZZZZ</name>
<protein>
    <recommendedName>
        <fullName evidence="5">NusG-like N-terminal domain-containing protein</fullName>
    </recommendedName>
</protein>
<comment type="caution">
    <text evidence="6">The sequence shown here is derived from an EMBL/GenBank/DDBJ whole genome shotgun (WGS) entry which is preliminary data.</text>
</comment>
<dbReference type="PANTHER" id="PTHR30265">
    <property type="entry name" value="RHO-INTERACTING TRANSCRIPTION TERMINATION FACTOR NUSG"/>
    <property type="match status" value="1"/>
</dbReference>
<keyword evidence="1" id="KW-0889">Transcription antitermination</keyword>